<reference evidence="3" key="1">
    <citation type="submission" date="2023-07" db="EMBL/GenBank/DDBJ databases">
        <authorList>
            <person name="Kim M.K."/>
        </authorList>
    </citation>
    <scope>NUCLEOTIDE SEQUENCE</scope>
    <source>
        <strain evidence="3">ASUV-10-1</strain>
    </source>
</reference>
<dbReference type="SUPFAM" id="SSF56925">
    <property type="entry name" value="OMPA-like"/>
    <property type="match status" value="1"/>
</dbReference>
<proteinExistence type="predicted"/>
<evidence type="ECO:0000259" key="2">
    <source>
        <dbReference type="Pfam" id="PF13568"/>
    </source>
</evidence>
<keyword evidence="4" id="KW-1185">Reference proteome</keyword>
<dbReference type="RefSeq" id="WP_305008205.1">
    <property type="nucleotide sequence ID" value="NZ_JAUQSY010000014.1"/>
</dbReference>
<name>A0ABT9BEZ7_9BACT</name>
<accession>A0ABT9BEZ7</accession>
<dbReference type="EMBL" id="JAUQSY010000014">
    <property type="protein sequence ID" value="MDO7876817.1"/>
    <property type="molecule type" value="Genomic_DNA"/>
</dbReference>
<keyword evidence="1" id="KW-0732">Signal</keyword>
<evidence type="ECO:0000313" key="3">
    <source>
        <dbReference type="EMBL" id="MDO7876817.1"/>
    </source>
</evidence>
<dbReference type="Pfam" id="PF13568">
    <property type="entry name" value="OMP_b-brl_2"/>
    <property type="match status" value="1"/>
</dbReference>
<gene>
    <name evidence="3" type="ORF">Q5H93_18880</name>
</gene>
<organism evidence="3 4">
    <name type="scientific">Hymenobacter aranciens</name>
    <dbReference type="NCBI Taxonomy" id="3063996"/>
    <lineage>
        <taxon>Bacteria</taxon>
        <taxon>Pseudomonadati</taxon>
        <taxon>Bacteroidota</taxon>
        <taxon>Cytophagia</taxon>
        <taxon>Cytophagales</taxon>
        <taxon>Hymenobacteraceae</taxon>
        <taxon>Hymenobacter</taxon>
    </lineage>
</organism>
<feature type="chain" id="PRO_5045134032" evidence="1">
    <location>
        <begin position="21"/>
        <end position="198"/>
    </location>
</feature>
<protein>
    <submittedName>
        <fullName evidence="3">Porin family protein</fullName>
    </submittedName>
</protein>
<dbReference type="Proteomes" id="UP001176429">
    <property type="component" value="Unassembled WGS sequence"/>
</dbReference>
<feature type="signal peptide" evidence="1">
    <location>
        <begin position="1"/>
        <end position="20"/>
    </location>
</feature>
<dbReference type="InterPro" id="IPR011250">
    <property type="entry name" value="OMP/PagP_B-barrel"/>
</dbReference>
<evidence type="ECO:0000313" key="4">
    <source>
        <dbReference type="Proteomes" id="UP001176429"/>
    </source>
</evidence>
<sequence>MKKVLLSLGLLAGISATAQAQATFGVKAGATLTNFMGDDVSDDSDNKVGFLVGAVANFAVNDMFSIQPEVLFSQKGAQGKESGETVKLNQNYVDVPVMVKVNTGDNGSGLFFELGPQFGLLVSSKAEDTDTKEAFNTFDFGYAAGLGYQLESGLNFGLRYNGGITNVYKEVDVLGTSVQAKARNSAFQLSVGYMFGGK</sequence>
<evidence type="ECO:0000256" key="1">
    <source>
        <dbReference type="SAM" id="SignalP"/>
    </source>
</evidence>
<dbReference type="InterPro" id="IPR025665">
    <property type="entry name" value="Beta-barrel_OMP_2"/>
</dbReference>
<comment type="caution">
    <text evidence="3">The sequence shown here is derived from an EMBL/GenBank/DDBJ whole genome shotgun (WGS) entry which is preliminary data.</text>
</comment>
<feature type="domain" description="Outer membrane protein beta-barrel" evidence="2">
    <location>
        <begin position="20"/>
        <end position="168"/>
    </location>
</feature>